<evidence type="ECO:0000313" key="2">
    <source>
        <dbReference type="Proteomes" id="UP000808337"/>
    </source>
</evidence>
<dbReference type="EMBL" id="JADKGY010000008">
    <property type="protein sequence ID" value="MBK9983126.1"/>
    <property type="molecule type" value="Genomic_DNA"/>
</dbReference>
<protein>
    <recommendedName>
        <fullName evidence="3">Ig-like domain-containing protein</fullName>
    </recommendedName>
</protein>
<dbReference type="InterPro" id="IPR013783">
    <property type="entry name" value="Ig-like_fold"/>
</dbReference>
<dbReference type="Gene3D" id="2.60.40.10">
    <property type="entry name" value="Immunoglobulins"/>
    <property type="match status" value="3"/>
</dbReference>
<name>A0A9D7XQK9_9BACT</name>
<comment type="caution">
    <text evidence="1">The sequence shown here is derived from an EMBL/GenBank/DDBJ whole genome shotgun (WGS) entry which is preliminary data.</text>
</comment>
<feature type="non-terminal residue" evidence="1">
    <location>
        <position position="2405"/>
    </location>
</feature>
<dbReference type="SUPFAM" id="SSF48726">
    <property type="entry name" value="Immunoglobulin"/>
    <property type="match status" value="1"/>
</dbReference>
<proteinExistence type="predicted"/>
<reference evidence="1 2" key="1">
    <citation type="submission" date="2020-10" db="EMBL/GenBank/DDBJ databases">
        <title>Connecting structure to function with the recovery of over 1000 high-quality activated sludge metagenome-assembled genomes encoding full-length rRNA genes using long-read sequencing.</title>
        <authorList>
            <person name="Singleton C.M."/>
            <person name="Petriglieri F."/>
            <person name="Kristensen J.M."/>
            <person name="Kirkegaard R.H."/>
            <person name="Michaelsen T.Y."/>
            <person name="Andersen M.H."/>
            <person name="Karst S.M."/>
            <person name="Dueholm M.S."/>
            <person name="Nielsen P.H."/>
            <person name="Albertsen M."/>
        </authorList>
    </citation>
    <scope>NUCLEOTIDE SEQUENCE [LARGE SCALE GENOMIC DNA]</scope>
    <source>
        <strain evidence="1">Ribe_18-Q3-R11-54_MAXAC.273</strain>
    </source>
</reference>
<sequence>MTVVTGGSGVISYQWQSSADGISGWANATGIGATTNTYTPSSAVAGTTYYRVLVNAANNGCDQAVSNNGIAIINPDLVVTTQPSNVNECIGGTNTMTVTITGGSGAITYQWQSSADGSTGWTNATGLGATTNTYTPSSAVAGTTYYRVLVNAANNGCDQAVSNNGIAVINPDLVVTTQPSDVSECIGGTNTMTVAITGGSGVVSYQWQSSADGSTGWANATGLGATTNTYTPSSAVAGTTYYRVLVNAANNGCDQAVSNNGIAVINPDLVVTTQPSDVNECIGGTNTMTVAITGGSGVVSYQWQSSADGSTSWANATGPGATTNTYTPSSATAGTTYYRVLVNAANNGCDQAVSNNGIAVITPDLVVTTQPSNVNECIGGTNTMTVAVTGGSGLQAISGNQVLTDLQGWANATGLGATTNTYTPSSAVAGTTYYRVLVNAANNGCDQAVSNNGIAVINPDLVVTTQPSNVNECIGGTNTMTVAVSGGSGAVTYQWQSSADGSTGWANATGLGATTNTYTPSSAVAGTTYYRVLVNAANNGCDQAVSNNGIAVITPDLVVTTQPSDVNECIGGTNTMNVVVSGGSGTISYQWQSSSDGLSGWVNAIGSGSTTSVFTPPSVVSGTTYYRVLINAANNGCDQAVSNNGIAVIAPDLVVTTQPSNVNECIGGTNTMTVTVSGGSGAISYQWQSSTDGIGGWANATGLGATTNTYTPSSAVAGTTYYRVLVNAANNGCDQAVSNNGIAVINPDLVVTTQPSDVNECIGGTNTMTVAITGGSGVVSYQWQSSADGSTGWANATGLGATTNTYTPSSAVAGTTYYRVLVNAANNGCDQAVSNNGIAVITPDLVVTTQPSNVNECIGGTNTMTVTITGGSGLVSYQWQSSADGSTGWANATGLGATTNIYTPSSAVAGTTYYRILVNAANNGCDQAVSNNGIAIIAPDISITAQPQGGFICEGGNLNLIVTASGSPDIHYQWQQQTGPSSWVIVGTDQSSYNTGALSVTTTYRVFVNAAESGCEDVYSTDVTVVVTPDISFSTQPQSIVECVGGNETMSFTAINGSGPLSYQWQVSANGTSGWTNILNETSTTYLPPSGVAGTLYYRVLVNAPNNGCDQALSNVVNALIVTDPIVTVITDDNEICDGGVTILHSNVIGGTGSNIYQWQQLINLVWTNINGANNADYSTGILGAGSYSYRVLVTQDTGCDGMSVAEVIQVNNDPQVFDSVDDNEICDGGTTTLHSEVIGGAGGNNYQWQQLIAGLWVNITNANSPDYTTNILAEGSYTYRVVVTQDAGCQGVSSGQEILVNADPQVYDNADDNEICDGGTTTLHSEVIGGAGGNSYQWQQLISGSWINILNANNPDYTTDILNVGSYEYRVIVTQDAGCDGFSDGEVIIVNSDPQVFDSAEDNNICEGGTTTLHSEVIGGAGSNNYQWQELVSTIWVDIFGANGQDYTTDVLNVGSFTYRVVVMQDAGCEGVSDGETIDVNSDPVVTDSADDHEICDGGTTTLHSDVTGGAGQNNYQWQILDGTNWIDIFNANGPDYTTEILLAGTYTYRVVVIQDAGCEGVSDGEIIVVNNDPAVFDNADDNEFCDGGFTTLHSEVLGGAGSNNYQWQQLIAGSWVDIFGANSPDYTTDILSTGSYTYRIVVLQDAGCESASDGELIIVNPDPEVFDNADDNEFCEGGQTTLHSEIIGGAGINNYQWQQLSGGVWSNIFNANGPDYTTEILNAGNYSYRVVVTQDSGCEGVSDGEDILVNNDPQVFLNAEDNEICEGGVTSIYSVVVGGAGMNFYQWQELSGGLWIDIFGANGENYTTEILGEGSYTYRVIVNQDAGCSSESAGETIIVNGDPEVYDNANFNQICEGGSATLQSEVVGGAGGNNYQWQELSGGVWIDIFGANADSYITEILPPGSYSYRVVVNQDAGCEGVSDGETIVVTADPQVFDSADDNEFCSGGSTTLHTEVVGGAGGNNYQWQTLIEGVWIDVFGATGTDYTTDLLDAGTYTYRVVVTQNGGCENVSDGQIIVVTADPQVIINADDYEFCEGGSTNLHSQVTGGSGAANYQWQQLLQGVWIDLFLANSSDYTSELLDAGTYTYRVVVTQDAGCEAISNEVILVVNADPIVTDNADQNIICDGGIAILHSQVTGGAGINNYQWQELLGGLWIDIFSANSADYSTGSLSIGSYIYRVIVTQDAGCEGVSNGQTINVTPDLNISGQPSNVNECVGGTNVMTVVVTGGAGVISYQWQSSPNGTSGWVNAAGIGSTTGTFTPPSVIAGTTFYRVLVNAANNGCDQAISINATAVITPDLVITTQPTNVNECVGGTNTMNVVVTGGSGTISYQWQSSADGISGWANATGLGATTSTYTPSSAVAGTTFYRVLVNAANNGCDQAVSSNATAIITQDLVITTQPTD</sequence>
<dbReference type="InterPro" id="IPR036179">
    <property type="entry name" value="Ig-like_dom_sf"/>
</dbReference>
<organism evidence="1 2">
    <name type="scientific">Candidatus Opimibacter skivensis</name>
    <dbReference type="NCBI Taxonomy" id="2982028"/>
    <lineage>
        <taxon>Bacteria</taxon>
        <taxon>Pseudomonadati</taxon>
        <taxon>Bacteroidota</taxon>
        <taxon>Saprospiria</taxon>
        <taxon>Saprospirales</taxon>
        <taxon>Saprospiraceae</taxon>
        <taxon>Candidatus Opimibacter</taxon>
    </lineage>
</organism>
<evidence type="ECO:0000313" key="1">
    <source>
        <dbReference type="EMBL" id="MBK9983126.1"/>
    </source>
</evidence>
<dbReference type="Proteomes" id="UP000808337">
    <property type="component" value="Unassembled WGS sequence"/>
</dbReference>
<gene>
    <name evidence="1" type="ORF">IPP15_12015</name>
</gene>
<accession>A0A9D7XQK9</accession>
<dbReference type="Gene3D" id="2.60.40.2700">
    <property type="match status" value="3"/>
</dbReference>
<evidence type="ECO:0008006" key="3">
    <source>
        <dbReference type="Google" id="ProtNLM"/>
    </source>
</evidence>